<organism evidence="1 2">
    <name type="scientific">Paracoccidioides brasiliensis</name>
    <dbReference type="NCBI Taxonomy" id="121759"/>
    <lineage>
        <taxon>Eukaryota</taxon>
        <taxon>Fungi</taxon>
        <taxon>Dikarya</taxon>
        <taxon>Ascomycota</taxon>
        <taxon>Pezizomycotina</taxon>
        <taxon>Eurotiomycetes</taxon>
        <taxon>Eurotiomycetidae</taxon>
        <taxon>Onygenales</taxon>
        <taxon>Ajellomycetaceae</taxon>
        <taxon>Paracoccidioides</taxon>
    </lineage>
</organism>
<reference evidence="1 2" key="1">
    <citation type="submission" date="2016-06" db="EMBL/GenBank/DDBJ databases">
        <authorList>
            <person name="Kjaerup R.B."/>
            <person name="Dalgaard T.S."/>
            <person name="Juul-Madsen H.R."/>
        </authorList>
    </citation>
    <scope>NUCLEOTIDE SEQUENCE [LARGE SCALE GENOMIC DNA]</scope>
    <source>
        <strain evidence="1 2">Pb300</strain>
    </source>
</reference>
<accession>A0A1D2JF07</accession>
<evidence type="ECO:0000313" key="1">
    <source>
        <dbReference type="EMBL" id="ODH29049.1"/>
    </source>
</evidence>
<name>A0A1D2JF07_PARBR</name>
<dbReference type="VEuPathDB" id="FungiDB:PABG_11786"/>
<dbReference type="EMBL" id="LZYO01000138">
    <property type="protein sequence ID" value="ODH29049.1"/>
    <property type="molecule type" value="Genomic_DNA"/>
</dbReference>
<comment type="caution">
    <text evidence="1">The sequence shown here is derived from an EMBL/GenBank/DDBJ whole genome shotgun (WGS) entry which is preliminary data.</text>
</comment>
<dbReference type="Proteomes" id="UP000242814">
    <property type="component" value="Unassembled WGS sequence"/>
</dbReference>
<gene>
    <name evidence="1" type="ORF">ACO22_03825</name>
</gene>
<evidence type="ECO:0000313" key="2">
    <source>
        <dbReference type="Proteomes" id="UP000242814"/>
    </source>
</evidence>
<dbReference type="AlphaFoldDB" id="A0A1D2JF07"/>
<sequence>MSGRFQVSRLQTTKITYQGICGIPIPDLYGGYDYNFRFQEESPSSICNRTLETPVDHDAEGQLFQSIVIRHNKEIFAARPWEHLLPFVRYFGIQSCQFVDLPESAIGEQSRLPKIMLMTYCIPYFQSLQQRAASAAGV</sequence>
<proteinExistence type="predicted"/>
<protein>
    <submittedName>
        <fullName evidence="1">Uncharacterized protein</fullName>
    </submittedName>
</protein>
<dbReference type="VEuPathDB" id="FungiDB:PADG_11064"/>